<evidence type="ECO:0000313" key="3">
    <source>
        <dbReference type="Proteomes" id="UP000216961"/>
    </source>
</evidence>
<gene>
    <name evidence="2" type="ORF">CHH57_01525</name>
</gene>
<feature type="domain" description="Phage tail tape measure protein" evidence="1">
    <location>
        <begin position="385"/>
        <end position="470"/>
    </location>
</feature>
<accession>A0AA91TVH8</accession>
<name>A0AA91TVH8_NIACI</name>
<dbReference type="InterPro" id="IPR010090">
    <property type="entry name" value="Phage_tape_meas"/>
</dbReference>
<evidence type="ECO:0000259" key="1">
    <source>
        <dbReference type="Pfam" id="PF10145"/>
    </source>
</evidence>
<dbReference type="Proteomes" id="UP000216961">
    <property type="component" value="Unassembled WGS sequence"/>
</dbReference>
<dbReference type="NCBIfam" id="TIGR01760">
    <property type="entry name" value="tape_meas_TP901"/>
    <property type="match status" value="1"/>
</dbReference>
<dbReference type="EMBL" id="NPBQ01000013">
    <property type="protein sequence ID" value="PAD85018.1"/>
    <property type="molecule type" value="Genomic_DNA"/>
</dbReference>
<proteinExistence type="predicted"/>
<organism evidence="2 3">
    <name type="scientific">Niallia circulans</name>
    <name type="common">Bacillus circulans</name>
    <dbReference type="NCBI Taxonomy" id="1397"/>
    <lineage>
        <taxon>Bacteria</taxon>
        <taxon>Bacillati</taxon>
        <taxon>Bacillota</taxon>
        <taxon>Bacilli</taxon>
        <taxon>Bacillales</taxon>
        <taxon>Bacillaceae</taxon>
        <taxon>Niallia</taxon>
    </lineage>
</organism>
<reference evidence="2 3" key="1">
    <citation type="submission" date="2017-07" db="EMBL/GenBank/DDBJ databases">
        <title>Isolation and whole genome analysis of endospore-forming bacteria from heroin.</title>
        <authorList>
            <person name="Kalinowski J."/>
            <person name="Ahrens B."/>
            <person name="Al-Dilaimi A."/>
            <person name="Winkler A."/>
            <person name="Wibberg D."/>
            <person name="Schleenbecker U."/>
            <person name="Ruckert C."/>
            <person name="Wolfel R."/>
            <person name="Grass G."/>
        </authorList>
    </citation>
    <scope>NUCLEOTIDE SEQUENCE [LARGE SCALE GENOMIC DNA]</scope>
    <source>
        <strain evidence="2 3">7521-2</strain>
    </source>
</reference>
<dbReference type="AlphaFoldDB" id="A0AA91TVH8"/>
<sequence length="475" mass="53205">MSDLKLRIIGTLNSKATITEVNKVISKIEKDLSKIKLNIQLDDKVAKSLTDYAKAMENYKNISSQLNRVLKEEKTITKDVNGVTKERISQQLKSGEIIQKEITRINNKNKATQKEIENTNKLQVAYDKLGQKQKQVTTQTNNGTSTSNQFKNGFTNTTVNSNVNGDVTSVKTVQNLDQERKATETLINSKNKLRDTLRLLNSEGKISSDSLSRLNNAVNSAKNIEQLNRLKQNIDNVNKVREMQNKLILAQREAELKVNNFKANSNLNSTQTAQLNAYLQSINSLTARTPQLNQRLREMSLRFNEITSEARNAGAQARTFGERVQSAFSFISVGMLTYGAFYGFVNTIKDMTNQVVELDTKMTNLRRVMDLPDYKFNDLMKESIALGDQLSNKIGDILDMYGGFGRMGYDENQLTAVSRTAQILQNVSDLTPDDTVNTLTAAMLNFNIAAEDSAQIADKLNEVDNNYAVNFCCAA</sequence>
<evidence type="ECO:0000313" key="2">
    <source>
        <dbReference type="EMBL" id="PAD85018.1"/>
    </source>
</evidence>
<dbReference type="Pfam" id="PF10145">
    <property type="entry name" value="PhageMin_Tail"/>
    <property type="match status" value="1"/>
</dbReference>
<protein>
    <submittedName>
        <fullName evidence="2">Phage tail tape measure protein</fullName>
    </submittedName>
</protein>
<comment type="caution">
    <text evidence="2">The sequence shown here is derived from an EMBL/GenBank/DDBJ whole genome shotgun (WGS) entry which is preliminary data.</text>
</comment>
<dbReference type="RefSeq" id="WP_095328560.1">
    <property type="nucleotide sequence ID" value="NZ_NPBQ01000013.1"/>
</dbReference>